<gene>
    <name evidence="1" type="ORF">NDU88_005406</name>
</gene>
<protein>
    <submittedName>
        <fullName evidence="1">Uncharacterized protein</fullName>
    </submittedName>
</protein>
<dbReference type="EMBL" id="JANPWB010000010">
    <property type="protein sequence ID" value="KAJ1139029.1"/>
    <property type="molecule type" value="Genomic_DNA"/>
</dbReference>
<proteinExistence type="predicted"/>
<name>A0AAV7QH44_PLEWA</name>
<reference evidence="1" key="1">
    <citation type="journal article" date="2022" name="bioRxiv">
        <title>Sequencing and chromosome-scale assembly of the giantPleurodeles waltlgenome.</title>
        <authorList>
            <person name="Brown T."/>
            <person name="Elewa A."/>
            <person name="Iarovenko S."/>
            <person name="Subramanian E."/>
            <person name="Araus A.J."/>
            <person name="Petzold A."/>
            <person name="Susuki M."/>
            <person name="Suzuki K.-i.T."/>
            <person name="Hayashi T."/>
            <person name="Toyoda A."/>
            <person name="Oliveira C."/>
            <person name="Osipova E."/>
            <person name="Leigh N.D."/>
            <person name="Simon A."/>
            <person name="Yun M.H."/>
        </authorList>
    </citation>
    <scope>NUCLEOTIDE SEQUENCE</scope>
    <source>
        <strain evidence="1">20211129_DDA</strain>
        <tissue evidence="1">Liver</tissue>
    </source>
</reference>
<dbReference type="AlphaFoldDB" id="A0AAV7QH44"/>
<accession>A0AAV7QH44</accession>
<keyword evidence="2" id="KW-1185">Reference proteome</keyword>
<sequence>MVVGARKTVPCDLIHVEKSMGPLAKAEADIEIHAPKLLEARIENAVLLDRLRIIDHMTYVQKTHVETDKQCITSLHDQANALPASILTITTPKDTQATTQLEISTAFYDIYTALYTTL</sequence>
<organism evidence="1 2">
    <name type="scientific">Pleurodeles waltl</name>
    <name type="common">Iberian ribbed newt</name>
    <dbReference type="NCBI Taxonomy" id="8319"/>
    <lineage>
        <taxon>Eukaryota</taxon>
        <taxon>Metazoa</taxon>
        <taxon>Chordata</taxon>
        <taxon>Craniata</taxon>
        <taxon>Vertebrata</taxon>
        <taxon>Euteleostomi</taxon>
        <taxon>Amphibia</taxon>
        <taxon>Batrachia</taxon>
        <taxon>Caudata</taxon>
        <taxon>Salamandroidea</taxon>
        <taxon>Salamandridae</taxon>
        <taxon>Pleurodelinae</taxon>
        <taxon>Pleurodeles</taxon>
    </lineage>
</organism>
<dbReference type="Proteomes" id="UP001066276">
    <property type="component" value="Chromosome 6"/>
</dbReference>
<comment type="caution">
    <text evidence="1">The sequence shown here is derived from an EMBL/GenBank/DDBJ whole genome shotgun (WGS) entry which is preliminary data.</text>
</comment>
<evidence type="ECO:0000313" key="2">
    <source>
        <dbReference type="Proteomes" id="UP001066276"/>
    </source>
</evidence>
<evidence type="ECO:0000313" key="1">
    <source>
        <dbReference type="EMBL" id="KAJ1139029.1"/>
    </source>
</evidence>